<comment type="function">
    <text evidence="4">Catalyzes the transfer of the phosphoribosyl group of 5-phosphorylribose-1-pyrophosphate (PRPP) to anthranilate to yield N-(5'-phosphoribosyl)-anthranilate (PRA).</text>
</comment>
<comment type="caution">
    <text evidence="4">Lacks conserved residue(s) required for the propagation of feature annotation.</text>
</comment>
<comment type="similarity">
    <text evidence="4">Belongs to the anthranilate phosphoribosyltransferase family.</text>
</comment>
<feature type="binding site" evidence="4">
    <location>
        <begin position="84"/>
        <end position="85"/>
    </location>
    <ligand>
        <name>5-phospho-alpha-D-ribose 1-diphosphate</name>
        <dbReference type="ChEBI" id="CHEBI:58017"/>
    </ligand>
</feature>
<feature type="binding site" evidence="4">
    <location>
        <begin position="109"/>
        <end position="117"/>
    </location>
    <ligand>
        <name>5-phospho-alpha-D-ribose 1-diphosphate</name>
        <dbReference type="ChEBI" id="CHEBI:58017"/>
    </ligand>
</feature>
<comment type="catalytic activity">
    <reaction evidence="4">
        <text>N-(5-phospho-beta-D-ribosyl)anthranilate + diphosphate = 5-phospho-alpha-D-ribose 1-diphosphate + anthranilate</text>
        <dbReference type="Rhea" id="RHEA:11768"/>
        <dbReference type="ChEBI" id="CHEBI:16567"/>
        <dbReference type="ChEBI" id="CHEBI:18277"/>
        <dbReference type="ChEBI" id="CHEBI:33019"/>
        <dbReference type="ChEBI" id="CHEBI:58017"/>
        <dbReference type="EC" id="2.4.2.18"/>
    </reaction>
</comment>
<feature type="binding site" evidence="4">
    <location>
        <position position="93"/>
    </location>
    <ligand>
        <name>Mg(2+)</name>
        <dbReference type="ChEBI" id="CHEBI:18420"/>
        <label>1</label>
    </ligand>
</feature>
<dbReference type="GO" id="GO:0016757">
    <property type="term" value="F:glycosyltransferase activity"/>
    <property type="evidence" value="ECO:0007669"/>
    <property type="project" value="UniProtKB-KW"/>
</dbReference>
<dbReference type="RefSeq" id="WP_031383887.1">
    <property type="nucleotide sequence ID" value="NZ_BAABKI010000002.1"/>
</dbReference>
<evidence type="ECO:0000259" key="6">
    <source>
        <dbReference type="Pfam" id="PF02885"/>
    </source>
</evidence>
<dbReference type="Gene3D" id="1.20.970.10">
    <property type="entry name" value="Transferase, Pyrimidine Nucleoside Phosphorylase, Chain C"/>
    <property type="match status" value="1"/>
</dbReference>
<feature type="binding site" evidence="4">
    <location>
        <position position="167"/>
    </location>
    <ligand>
        <name>anthranilate</name>
        <dbReference type="ChEBI" id="CHEBI:16567"/>
        <label>2</label>
    </ligand>
</feature>
<dbReference type="EMBL" id="BAABKI010000002">
    <property type="protein sequence ID" value="GAA5169520.1"/>
    <property type="molecule type" value="Genomic_DNA"/>
</dbReference>
<feature type="binding site" evidence="4">
    <location>
        <position position="121"/>
    </location>
    <ligand>
        <name>5-phospho-alpha-D-ribose 1-diphosphate</name>
        <dbReference type="ChEBI" id="CHEBI:58017"/>
    </ligand>
</feature>
<keyword evidence="4" id="KW-0460">Magnesium</keyword>
<dbReference type="InterPro" id="IPR000312">
    <property type="entry name" value="Glycosyl_Trfase_fam3"/>
</dbReference>
<proteinExistence type="inferred from homology"/>
<name>A0ABP9QZB6_9GAMM</name>
<evidence type="ECO:0000256" key="4">
    <source>
        <dbReference type="HAMAP-Rule" id="MF_00211"/>
    </source>
</evidence>
<dbReference type="HAMAP" id="MF_00211">
    <property type="entry name" value="TrpD"/>
    <property type="match status" value="1"/>
</dbReference>
<feature type="binding site" evidence="4">
    <location>
        <position position="227"/>
    </location>
    <ligand>
        <name>Mg(2+)</name>
        <dbReference type="ChEBI" id="CHEBI:18420"/>
        <label>2</label>
    </ligand>
</feature>
<dbReference type="PANTHER" id="PTHR43285:SF2">
    <property type="entry name" value="ANTHRANILATE PHOSPHORIBOSYLTRANSFERASE"/>
    <property type="match status" value="1"/>
</dbReference>
<dbReference type="Pfam" id="PF02885">
    <property type="entry name" value="Glycos_trans_3N"/>
    <property type="match status" value="1"/>
</dbReference>
<evidence type="ECO:0000313" key="7">
    <source>
        <dbReference type="EMBL" id="GAA5169520.1"/>
    </source>
</evidence>
<evidence type="ECO:0000259" key="5">
    <source>
        <dbReference type="Pfam" id="PF00591"/>
    </source>
</evidence>
<reference evidence="8" key="1">
    <citation type="journal article" date="2019" name="Int. J. Syst. Evol. Microbiol.">
        <title>The Global Catalogue of Microorganisms (GCM) 10K type strain sequencing project: providing services to taxonomists for standard genome sequencing and annotation.</title>
        <authorList>
            <consortium name="The Broad Institute Genomics Platform"/>
            <consortium name="The Broad Institute Genome Sequencing Center for Infectious Disease"/>
            <person name="Wu L."/>
            <person name="Ma J."/>
        </authorList>
    </citation>
    <scope>NUCLEOTIDE SEQUENCE [LARGE SCALE GENOMIC DNA]</scope>
    <source>
        <strain evidence="8">JCM 18472</strain>
    </source>
</reference>
<dbReference type="InterPro" id="IPR017459">
    <property type="entry name" value="Glycosyl_Trfase_fam3_N_dom"/>
</dbReference>
<feature type="domain" description="Glycosyl transferase family 3 N-terminal" evidence="6">
    <location>
        <begin position="5"/>
        <end position="65"/>
    </location>
</feature>
<dbReference type="Pfam" id="PF00591">
    <property type="entry name" value="Glycos_transf_3"/>
    <property type="match status" value="1"/>
</dbReference>
<comment type="subunit">
    <text evidence="4">Homodimer.</text>
</comment>
<feature type="binding site" evidence="4">
    <location>
        <position position="112"/>
    </location>
    <ligand>
        <name>anthranilate</name>
        <dbReference type="ChEBI" id="CHEBI:16567"/>
        <label>1</label>
    </ligand>
</feature>
<dbReference type="PANTHER" id="PTHR43285">
    <property type="entry name" value="ANTHRANILATE PHOSPHORIBOSYLTRANSFERASE"/>
    <property type="match status" value="1"/>
</dbReference>
<dbReference type="InterPro" id="IPR036320">
    <property type="entry name" value="Glycosyl_Trfase_fam3_N_dom_sf"/>
</dbReference>
<dbReference type="EC" id="2.4.2.18" evidence="4"/>
<keyword evidence="1 4" id="KW-0328">Glycosyltransferase</keyword>
<evidence type="ECO:0000256" key="1">
    <source>
        <dbReference type="ARBA" id="ARBA00022676"/>
    </source>
</evidence>
<comment type="pathway">
    <text evidence="4">Amino-acid biosynthesis; L-tryptophan biosynthesis; L-tryptophan from chorismate: step 2/5.</text>
</comment>
<dbReference type="SUPFAM" id="SSF52418">
    <property type="entry name" value="Nucleoside phosphorylase/phosphoribosyltransferase catalytic domain"/>
    <property type="match status" value="1"/>
</dbReference>
<dbReference type="SUPFAM" id="SSF47648">
    <property type="entry name" value="Nucleoside phosphorylase/phosphoribosyltransferase N-terminal domain"/>
    <property type="match status" value="1"/>
</dbReference>
<keyword evidence="8" id="KW-1185">Reference proteome</keyword>
<dbReference type="Proteomes" id="UP001500074">
    <property type="component" value="Unassembled WGS sequence"/>
</dbReference>
<dbReference type="NCBIfam" id="TIGR01245">
    <property type="entry name" value="trpD"/>
    <property type="match status" value="1"/>
</dbReference>
<keyword evidence="4" id="KW-0028">Amino-acid biosynthesis</keyword>
<sequence length="345" mass="36399">MQMREAIDAVMRGRDLSYADTHAVMRTIMTGEASDAQIGGLLIGLSMKGESIDEVTAAAQVMRELMTPVSVSCDDLVDIVGTGGDGANLFNVSTASSFVVAAAGGHVAKHGNRSVSSSSGSADLFDVAGIKLDLEPAQVARCIEQVGVGFMFAPMHHKAMRHAIGPRREMGVRTIFNILGPLTNPAGAQHQLLGVYQAELVPLMAEVLKRLGSRHVLVVHAEDGLDEVSLATPTRVAELRDGTVAQYTIAPEDFGIERRSLAPLKVVTAEDSLRLVREALAGEGEAADIVALNAGAALYACDIATSIKEGVALAQDAMDSGLAREKMKELADFARVFAEHNGALR</sequence>
<dbReference type="InterPro" id="IPR035902">
    <property type="entry name" value="Nuc_phospho_transferase"/>
</dbReference>
<feature type="binding site" evidence="4">
    <location>
        <position position="226"/>
    </location>
    <ligand>
        <name>Mg(2+)</name>
        <dbReference type="ChEBI" id="CHEBI:18420"/>
        <label>2</label>
    </ligand>
</feature>
<dbReference type="Gene3D" id="3.40.1030.10">
    <property type="entry name" value="Nucleoside phosphorylase/phosphoribosyltransferase catalytic domain"/>
    <property type="match status" value="1"/>
</dbReference>
<keyword evidence="4" id="KW-0479">Metal-binding</keyword>
<evidence type="ECO:0000313" key="8">
    <source>
        <dbReference type="Proteomes" id="UP001500074"/>
    </source>
</evidence>
<dbReference type="InterPro" id="IPR005940">
    <property type="entry name" value="Anthranilate_Pribosyl_Tfrase"/>
</dbReference>
<feature type="binding site" evidence="4">
    <location>
        <position position="227"/>
    </location>
    <ligand>
        <name>Mg(2+)</name>
        <dbReference type="ChEBI" id="CHEBI:18420"/>
        <label>1</label>
    </ligand>
</feature>
<gene>
    <name evidence="4 7" type="primary">trpD</name>
    <name evidence="7" type="ORF">GCM10023342_01640</name>
</gene>
<accession>A0ABP9QZB6</accession>
<comment type="caution">
    <text evidence="7">The sequence shown here is derived from an EMBL/GenBank/DDBJ whole genome shotgun (WGS) entry which is preliminary data.</text>
</comment>
<evidence type="ECO:0000256" key="2">
    <source>
        <dbReference type="ARBA" id="ARBA00022679"/>
    </source>
</evidence>
<feature type="binding site" evidence="4">
    <location>
        <position position="81"/>
    </location>
    <ligand>
        <name>anthranilate</name>
        <dbReference type="ChEBI" id="CHEBI:16567"/>
        <label>1</label>
    </ligand>
</feature>
<keyword evidence="2 4" id="KW-0808">Transferase</keyword>
<evidence type="ECO:0000256" key="3">
    <source>
        <dbReference type="ARBA" id="ARBA00022822"/>
    </source>
</evidence>
<organism evidence="7 8">
    <name type="scientific">Modicisalibacter zincidurans</name>
    <dbReference type="NCBI Taxonomy" id="1178777"/>
    <lineage>
        <taxon>Bacteria</taxon>
        <taxon>Pseudomonadati</taxon>
        <taxon>Pseudomonadota</taxon>
        <taxon>Gammaproteobacteria</taxon>
        <taxon>Oceanospirillales</taxon>
        <taxon>Halomonadaceae</taxon>
        <taxon>Modicisalibacter</taxon>
    </lineage>
</organism>
<feature type="domain" description="Glycosyl transferase family 3" evidence="5">
    <location>
        <begin position="75"/>
        <end position="323"/>
    </location>
</feature>
<keyword evidence="3 4" id="KW-0822">Tryptophan biosynthesis</keyword>
<keyword evidence="4" id="KW-0057">Aromatic amino acid biosynthesis</keyword>
<comment type="cofactor">
    <cofactor evidence="4">
        <name>Mg(2+)</name>
        <dbReference type="ChEBI" id="CHEBI:18420"/>
    </cofactor>
    <text evidence="4">Binds 2 magnesium ions per monomer.</text>
</comment>
<feature type="binding site" evidence="4">
    <location>
        <begin position="91"/>
        <end position="94"/>
    </location>
    <ligand>
        <name>5-phospho-alpha-D-ribose 1-diphosphate</name>
        <dbReference type="ChEBI" id="CHEBI:58017"/>
    </ligand>
</feature>
<protein>
    <recommendedName>
        <fullName evidence="4">Anthranilate phosphoribosyltransferase</fullName>
        <ecNumber evidence="4">2.4.2.18</ecNumber>
    </recommendedName>
</protein>
<feature type="binding site" evidence="4">
    <location>
        <position position="81"/>
    </location>
    <ligand>
        <name>5-phospho-alpha-D-ribose 1-diphosphate</name>
        <dbReference type="ChEBI" id="CHEBI:58017"/>
    </ligand>
</feature>